<accession>A0A561QBN3</accession>
<dbReference type="AlphaFoldDB" id="A0A561QBN3"/>
<dbReference type="EMBL" id="VIWP01000010">
    <property type="protein sequence ID" value="TWF47753.1"/>
    <property type="molecule type" value="Genomic_DNA"/>
</dbReference>
<evidence type="ECO:0000256" key="2">
    <source>
        <dbReference type="ARBA" id="ARBA00022723"/>
    </source>
</evidence>
<sequence length="176" mass="20048">MKFGTLDKMKLRKPDKKAAVAKPQQLLRDLAMTPDKLFSGAFRKQYGALCFRLGEGGRIEILVITSRDSGRWVLPKGWPMKGKKPHEAATIEAWEEAGVRGKARKRSIGCYTYLKELDSETVVPCIVEMFQIEVEGLEAKFKERGQRAQAWVSPDEAARRVREIDLKSLLVNFRPR</sequence>
<dbReference type="Pfam" id="PF00293">
    <property type="entry name" value="NUDIX"/>
    <property type="match status" value="1"/>
</dbReference>
<dbReference type="PANTHER" id="PTHR12629:SF0">
    <property type="entry name" value="DIPHOSPHOINOSITOL-POLYPHOSPHATE DIPHOSPHATASE"/>
    <property type="match status" value="1"/>
</dbReference>
<name>A0A561QBN3_9HYPH</name>
<dbReference type="Proteomes" id="UP000320653">
    <property type="component" value="Unassembled WGS sequence"/>
</dbReference>
<keyword evidence="3" id="KW-0378">Hydrolase</keyword>
<evidence type="ECO:0000313" key="6">
    <source>
        <dbReference type="EMBL" id="TWF47753.1"/>
    </source>
</evidence>
<evidence type="ECO:0000256" key="4">
    <source>
        <dbReference type="ARBA" id="ARBA00022842"/>
    </source>
</evidence>
<organism evidence="6 7">
    <name type="scientific">Neorhizobium alkalisoli</name>
    <dbReference type="NCBI Taxonomy" id="528178"/>
    <lineage>
        <taxon>Bacteria</taxon>
        <taxon>Pseudomonadati</taxon>
        <taxon>Pseudomonadota</taxon>
        <taxon>Alphaproteobacteria</taxon>
        <taxon>Hyphomicrobiales</taxon>
        <taxon>Rhizobiaceae</taxon>
        <taxon>Rhizobium/Agrobacterium group</taxon>
        <taxon>Neorhizobium</taxon>
    </lineage>
</organism>
<dbReference type="InterPro" id="IPR015797">
    <property type="entry name" value="NUDIX_hydrolase-like_dom_sf"/>
</dbReference>
<keyword evidence="2" id="KW-0479">Metal-binding</keyword>
<evidence type="ECO:0000259" key="5">
    <source>
        <dbReference type="PROSITE" id="PS51462"/>
    </source>
</evidence>
<dbReference type="CDD" id="cd04666">
    <property type="entry name" value="NUDIX_DIPP2_like_Nudt4"/>
    <property type="match status" value="1"/>
</dbReference>
<evidence type="ECO:0000256" key="1">
    <source>
        <dbReference type="ARBA" id="ARBA00001946"/>
    </source>
</evidence>
<gene>
    <name evidence="6" type="ORF">FHW37_11049</name>
</gene>
<proteinExistence type="predicted"/>
<protein>
    <submittedName>
        <fullName evidence="6">8-oxo-dGTP pyrophosphatase MutT (NUDIX family)</fullName>
    </submittedName>
</protein>
<evidence type="ECO:0000256" key="3">
    <source>
        <dbReference type="ARBA" id="ARBA00022801"/>
    </source>
</evidence>
<comment type="cofactor">
    <cofactor evidence="1">
        <name>Mg(2+)</name>
        <dbReference type="ChEBI" id="CHEBI:18420"/>
    </cofactor>
</comment>
<reference evidence="6 7" key="1">
    <citation type="submission" date="2019-06" db="EMBL/GenBank/DDBJ databases">
        <title>Sorghum-associated microbial communities from plants grown in Nebraska, USA.</title>
        <authorList>
            <person name="Schachtman D."/>
        </authorList>
    </citation>
    <scope>NUCLEOTIDE SEQUENCE [LARGE SCALE GENOMIC DNA]</scope>
    <source>
        <strain evidence="6 7">1225</strain>
    </source>
</reference>
<keyword evidence="7" id="KW-1185">Reference proteome</keyword>
<dbReference type="GO" id="GO:0005737">
    <property type="term" value="C:cytoplasm"/>
    <property type="evidence" value="ECO:0007669"/>
    <property type="project" value="TreeGrafter"/>
</dbReference>
<dbReference type="PROSITE" id="PS51462">
    <property type="entry name" value="NUDIX"/>
    <property type="match status" value="1"/>
</dbReference>
<dbReference type="PANTHER" id="PTHR12629">
    <property type="entry name" value="DIPHOSPHOINOSITOL POLYPHOSPHATE PHOSPHOHYDROLASE"/>
    <property type="match status" value="1"/>
</dbReference>
<dbReference type="GO" id="GO:0016462">
    <property type="term" value="F:pyrophosphatase activity"/>
    <property type="evidence" value="ECO:0007669"/>
    <property type="project" value="InterPro"/>
</dbReference>
<dbReference type="SUPFAM" id="SSF55811">
    <property type="entry name" value="Nudix"/>
    <property type="match status" value="1"/>
</dbReference>
<comment type="caution">
    <text evidence="6">The sequence shown here is derived from an EMBL/GenBank/DDBJ whole genome shotgun (WGS) entry which is preliminary data.</text>
</comment>
<dbReference type="InterPro" id="IPR047198">
    <property type="entry name" value="DDP-like_NUDIX"/>
</dbReference>
<dbReference type="GO" id="GO:0046872">
    <property type="term" value="F:metal ion binding"/>
    <property type="evidence" value="ECO:0007669"/>
    <property type="project" value="UniProtKB-KW"/>
</dbReference>
<feature type="domain" description="Nudix hydrolase" evidence="5">
    <location>
        <begin position="43"/>
        <end position="174"/>
    </location>
</feature>
<keyword evidence="4" id="KW-0460">Magnesium</keyword>
<dbReference type="InterPro" id="IPR000086">
    <property type="entry name" value="NUDIX_hydrolase_dom"/>
</dbReference>
<evidence type="ECO:0000313" key="7">
    <source>
        <dbReference type="Proteomes" id="UP000320653"/>
    </source>
</evidence>
<dbReference type="Gene3D" id="3.90.79.10">
    <property type="entry name" value="Nucleoside Triphosphate Pyrophosphohydrolase"/>
    <property type="match status" value="1"/>
</dbReference>